<sequence length="498" mass="55119">MSDSEVEFESADEGSQGGDGWEIESDFDLPDVKPLSVESKLIGPTLSALSNVSDKVNTEQNFKRENENTKQSEKNDASSAVAMAQSKLDKLVVNNDNCTQPGPKVSEVVQNEIKQTNTQGWGGWSSGWSVNSLLSTASALTNQVSQGITNVIGAPAPEQLASVDKDKEIKDLKEPKVNDELTEESSESILDTNYFLSNVSQITKIVETTGSKIISGGLDTLETVGKKTLEVLQDGDPGLRKKRAIFFQNTEKINLSQVLQEAKEKAEVESKQNNQVEIRKGYAYLLDSFQGLIHLESLELLSKQCQMKLQTVLLSYSGTQLTDIQDKLDQIKDLCYLDYDDDEKIMTIEEFKNSLITCINQISTDVKIEKILRVSHLIDEKSNKEFDSEDSIHDEAISALAELTAAAMELFYKLGEMIMIDTQNQLVTVKAEKLSLLNESVCCRIRFIANKYASLLTKYDADGTSNNISDVYLESSNSSSYIQDAAQLLIPILQLSVI</sequence>
<dbReference type="InterPro" id="IPR007998">
    <property type="entry name" value="DUF719"/>
</dbReference>
<feature type="region of interest" description="Disordered" evidence="4">
    <location>
        <begin position="1"/>
        <end position="29"/>
    </location>
</feature>
<keyword evidence="2" id="KW-0597">Phosphoprotein</keyword>
<dbReference type="OMA" id="NTFFAEM"/>
<keyword evidence="3" id="KW-0175">Coiled coil</keyword>
<feature type="coiled-coil region" evidence="3">
    <location>
        <begin position="252"/>
        <end position="279"/>
    </location>
</feature>
<accession>A0A8R2A1L0</accession>
<dbReference type="EnsemblMetazoa" id="XM_001946817.4">
    <property type="protein sequence ID" value="XP_001946852.1"/>
    <property type="gene ID" value="LOC100167602"/>
</dbReference>
<evidence type="ECO:0000313" key="5">
    <source>
        <dbReference type="EnsemblMetazoa" id="XP_001946852.1"/>
    </source>
</evidence>
<evidence type="ECO:0000256" key="2">
    <source>
        <dbReference type="ARBA" id="ARBA00022553"/>
    </source>
</evidence>
<dbReference type="KEGG" id="api:100167602"/>
<evidence type="ECO:0000256" key="1">
    <source>
        <dbReference type="ARBA" id="ARBA00006903"/>
    </source>
</evidence>
<evidence type="ECO:0000313" key="6">
    <source>
        <dbReference type="Proteomes" id="UP000007819"/>
    </source>
</evidence>
<protein>
    <recommendedName>
        <fullName evidence="7">Protein FAM114A2</fullName>
    </recommendedName>
</protein>
<organism evidence="5 6">
    <name type="scientific">Acyrthosiphon pisum</name>
    <name type="common">Pea aphid</name>
    <dbReference type="NCBI Taxonomy" id="7029"/>
    <lineage>
        <taxon>Eukaryota</taxon>
        <taxon>Metazoa</taxon>
        <taxon>Ecdysozoa</taxon>
        <taxon>Arthropoda</taxon>
        <taxon>Hexapoda</taxon>
        <taxon>Insecta</taxon>
        <taxon>Pterygota</taxon>
        <taxon>Neoptera</taxon>
        <taxon>Paraneoptera</taxon>
        <taxon>Hemiptera</taxon>
        <taxon>Sternorrhyncha</taxon>
        <taxon>Aphidomorpha</taxon>
        <taxon>Aphidoidea</taxon>
        <taxon>Aphididae</taxon>
        <taxon>Macrosiphini</taxon>
        <taxon>Acyrthosiphon</taxon>
    </lineage>
</organism>
<keyword evidence="6" id="KW-1185">Reference proteome</keyword>
<feature type="compositionally biased region" description="Basic and acidic residues" evidence="4">
    <location>
        <begin position="61"/>
        <end position="76"/>
    </location>
</feature>
<proteinExistence type="inferred from homology"/>
<dbReference type="OrthoDB" id="5597648at2759"/>
<feature type="compositionally biased region" description="Acidic residues" evidence="4">
    <location>
        <begin position="1"/>
        <end position="12"/>
    </location>
</feature>
<dbReference type="Proteomes" id="UP000007819">
    <property type="component" value="Chromosome A1"/>
</dbReference>
<evidence type="ECO:0008006" key="7">
    <source>
        <dbReference type="Google" id="ProtNLM"/>
    </source>
</evidence>
<dbReference type="GeneID" id="100167602"/>
<evidence type="ECO:0000256" key="3">
    <source>
        <dbReference type="SAM" id="Coils"/>
    </source>
</evidence>
<comment type="similarity">
    <text evidence="1">Belongs to the FAM114 family.</text>
</comment>
<dbReference type="AlphaFoldDB" id="A0A8R2A1L0"/>
<feature type="region of interest" description="Disordered" evidence="4">
    <location>
        <begin position="52"/>
        <end position="79"/>
    </location>
</feature>
<dbReference type="RefSeq" id="XP_001946852.1">
    <property type="nucleotide sequence ID" value="XM_001946817.4"/>
</dbReference>
<dbReference type="PANTHER" id="PTHR12842:SF6">
    <property type="entry name" value="FI01459P"/>
    <property type="match status" value="1"/>
</dbReference>
<reference evidence="6" key="1">
    <citation type="submission" date="2010-06" db="EMBL/GenBank/DDBJ databases">
        <authorList>
            <person name="Jiang H."/>
            <person name="Abraham K."/>
            <person name="Ali S."/>
            <person name="Alsbrooks S.L."/>
            <person name="Anim B.N."/>
            <person name="Anosike U.S."/>
            <person name="Attaway T."/>
            <person name="Bandaranaike D.P."/>
            <person name="Battles P.K."/>
            <person name="Bell S.N."/>
            <person name="Bell A.V."/>
            <person name="Beltran B."/>
            <person name="Bickham C."/>
            <person name="Bustamante Y."/>
            <person name="Caleb T."/>
            <person name="Canada A."/>
            <person name="Cardenas V."/>
            <person name="Carter K."/>
            <person name="Chacko J."/>
            <person name="Chandrabose M.N."/>
            <person name="Chavez D."/>
            <person name="Chavez A."/>
            <person name="Chen L."/>
            <person name="Chu H.-S."/>
            <person name="Claassen K.J."/>
            <person name="Cockrell R."/>
            <person name="Collins M."/>
            <person name="Cooper J.A."/>
            <person name="Cree A."/>
            <person name="Curry S.M."/>
            <person name="Da Y."/>
            <person name="Dao M.D."/>
            <person name="Das B."/>
            <person name="Davila M.-L."/>
            <person name="Davy-Carroll L."/>
            <person name="Denson S."/>
            <person name="Dinh H."/>
            <person name="Ebong V.E."/>
            <person name="Edwards J.R."/>
            <person name="Egan A."/>
            <person name="El-Daye J."/>
            <person name="Escobedo L."/>
            <person name="Fernandez S."/>
            <person name="Fernando P.R."/>
            <person name="Flagg N."/>
            <person name="Forbes L.D."/>
            <person name="Fowler R.G."/>
            <person name="Fu Q."/>
            <person name="Gabisi R.A."/>
            <person name="Ganer J."/>
            <person name="Garbino Pronczuk A."/>
            <person name="Garcia R.M."/>
            <person name="Garner T."/>
            <person name="Garrett T.E."/>
            <person name="Gonzalez D.A."/>
            <person name="Hamid H."/>
            <person name="Hawkins E.S."/>
            <person name="Hirani K."/>
            <person name="Hogues M.E."/>
            <person name="Hollins B."/>
            <person name="Hsiao C.-H."/>
            <person name="Jabil R."/>
            <person name="James M.L."/>
            <person name="Jhangiani S.N."/>
            <person name="Johnson B."/>
            <person name="Johnson Q."/>
            <person name="Joshi V."/>
            <person name="Kalu J.B."/>
            <person name="Kam C."/>
            <person name="Kashfia A."/>
            <person name="Keebler J."/>
            <person name="Kisamo H."/>
            <person name="Kovar C.L."/>
            <person name="Lago L.A."/>
            <person name="Lai C.-Y."/>
            <person name="Laidlaw J."/>
            <person name="Lara F."/>
            <person name="Le T.-K."/>
            <person name="Lee S.L."/>
            <person name="Legall F.H."/>
            <person name="Lemon S.J."/>
            <person name="Lewis L.R."/>
            <person name="Li B."/>
            <person name="Liu Y."/>
            <person name="Liu Y.-S."/>
            <person name="Lopez J."/>
            <person name="Lozado R.J."/>
            <person name="Lu J."/>
            <person name="Madu R.C."/>
            <person name="Maheshwari M."/>
            <person name="Maheshwari R."/>
            <person name="Malloy K."/>
            <person name="Martinez E."/>
            <person name="Mathew T."/>
            <person name="Mercado I.C."/>
            <person name="Mercado C."/>
            <person name="Meyer B."/>
            <person name="Montgomery K."/>
            <person name="Morgan M.B."/>
            <person name="Munidasa M."/>
            <person name="Nazareth L.V."/>
            <person name="Nelson J."/>
            <person name="Ng B.M."/>
            <person name="Nguyen N.B."/>
            <person name="Nguyen P.Q."/>
            <person name="Nguyen T."/>
            <person name="Obregon M."/>
            <person name="Okwuonu G.O."/>
            <person name="Onwere C.G."/>
            <person name="Orozco G."/>
            <person name="Parra A."/>
            <person name="Patel S."/>
            <person name="Patil S."/>
            <person name="Perez A."/>
            <person name="Perez Y."/>
            <person name="Pham C."/>
            <person name="Primus E.L."/>
            <person name="Pu L.-L."/>
            <person name="Puazo M."/>
            <person name="Qin X."/>
            <person name="Quiroz J.B."/>
            <person name="Reese J."/>
            <person name="Richards S."/>
            <person name="Rives C.M."/>
            <person name="Robberts R."/>
            <person name="Ruiz S.J."/>
            <person name="Ruiz M.J."/>
            <person name="Santibanez J."/>
            <person name="Schneider B.W."/>
            <person name="Sisson I."/>
            <person name="Smith M."/>
            <person name="Sodergren E."/>
            <person name="Song X.-Z."/>
            <person name="Song B.B."/>
            <person name="Summersgill H."/>
            <person name="Thelus R."/>
            <person name="Thornton R.D."/>
            <person name="Trejos Z.Y."/>
            <person name="Usmani K."/>
            <person name="Vattathil S."/>
            <person name="Villasana D."/>
            <person name="Walker D.L."/>
            <person name="Wang S."/>
            <person name="Wang K."/>
            <person name="White C.S."/>
            <person name="Williams A.C."/>
            <person name="Williamson J."/>
            <person name="Wilson K."/>
            <person name="Woghiren I.O."/>
            <person name="Woodworth J.R."/>
            <person name="Worley K.C."/>
            <person name="Wright R.A."/>
            <person name="Wu W."/>
            <person name="Young L."/>
            <person name="Zhang L."/>
            <person name="Zhang J."/>
            <person name="Zhu Y."/>
            <person name="Muzny D.M."/>
            <person name="Weinstock G."/>
            <person name="Gibbs R.A."/>
        </authorList>
    </citation>
    <scope>NUCLEOTIDE SEQUENCE [LARGE SCALE GENOMIC DNA]</scope>
    <source>
        <strain evidence="6">LSR1</strain>
    </source>
</reference>
<evidence type="ECO:0000256" key="4">
    <source>
        <dbReference type="SAM" id="MobiDB-lite"/>
    </source>
</evidence>
<dbReference type="Pfam" id="PF05334">
    <property type="entry name" value="DUF719"/>
    <property type="match status" value="1"/>
</dbReference>
<reference evidence="5" key="2">
    <citation type="submission" date="2022-06" db="UniProtKB">
        <authorList>
            <consortium name="EnsemblMetazoa"/>
        </authorList>
    </citation>
    <scope>IDENTIFICATION</scope>
</reference>
<dbReference type="PANTHER" id="PTHR12842">
    <property type="entry name" value="FI01459P"/>
    <property type="match status" value="1"/>
</dbReference>
<name>A0A8R2A1L0_ACYPI</name>